<dbReference type="RefSeq" id="WP_036646302.1">
    <property type="nucleotide sequence ID" value="NZ_BAVZ01000002.1"/>
</dbReference>
<gene>
    <name evidence="1" type="ORF">JCM16418_785</name>
</gene>
<dbReference type="EMBL" id="BAVZ01000002">
    <property type="protein sequence ID" value="GAF06803.1"/>
    <property type="molecule type" value="Genomic_DNA"/>
</dbReference>
<accession>W7YGS8</accession>
<comment type="caution">
    <text evidence="1">The sequence shown here is derived from an EMBL/GenBank/DDBJ whole genome shotgun (WGS) entry which is preliminary data.</text>
</comment>
<dbReference type="Proteomes" id="UP000019364">
    <property type="component" value="Unassembled WGS sequence"/>
</dbReference>
<protein>
    <submittedName>
        <fullName evidence="1">Uncharacterized protein</fullName>
    </submittedName>
</protein>
<keyword evidence="2" id="KW-1185">Reference proteome</keyword>
<evidence type="ECO:0000313" key="1">
    <source>
        <dbReference type="EMBL" id="GAF06803.1"/>
    </source>
</evidence>
<proteinExistence type="predicted"/>
<organism evidence="1 2">
    <name type="scientific">Paenibacillus pini JCM 16418</name>
    <dbReference type="NCBI Taxonomy" id="1236976"/>
    <lineage>
        <taxon>Bacteria</taxon>
        <taxon>Bacillati</taxon>
        <taxon>Bacillota</taxon>
        <taxon>Bacilli</taxon>
        <taxon>Bacillales</taxon>
        <taxon>Paenibacillaceae</taxon>
        <taxon>Paenibacillus</taxon>
    </lineage>
</organism>
<sequence length="69" mass="8070">MNVKAKTYWVWTDKAEAKNPARTRSGEQVWIQHLYEAPQWLLDEGLIQDAEEVDKEGQMSIFDYIEGVI</sequence>
<dbReference type="STRING" id="1236976.JCM16418_785"/>
<evidence type="ECO:0000313" key="2">
    <source>
        <dbReference type="Proteomes" id="UP000019364"/>
    </source>
</evidence>
<dbReference type="AlphaFoldDB" id="W7YGS8"/>
<dbReference type="OrthoDB" id="2657913at2"/>
<name>W7YGS8_9BACL</name>
<reference evidence="1 2" key="1">
    <citation type="journal article" date="2014" name="Genome Announc.">
        <title>Draft Genome Sequence of Paenibacillus pini JCM 16418T, Isolated from the Rhizosphere of Pine Tree.</title>
        <authorList>
            <person name="Yuki M."/>
            <person name="Oshima K."/>
            <person name="Suda W."/>
            <person name="Oshida Y."/>
            <person name="Kitamura K."/>
            <person name="Iida Y."/>
            <person name="Hattori M."/>
            <person name="Ohkuma M."/>
        </authorList>
    </citation>
    <scope>NUCLEOTIDE SEQUENCE [LARGE SCALE GENOMIC DNA]</scope>
    <source>
        <strain evidence="1 2">JCM 16418</strain>
    </source>
</reference>